<reference evidence="8 9" key="1">
    <citation type="submission" date="2024-09" db="EMBL/GenBank/DDBJ databases">
        <authorList>
            <person name="Sun Q."/>
            <person name="Mori K."/>
        </authorList>
    </citation>
    <scope>NUCLEOTIDE SEQUENCE [LARGE SCALE GENOMIC DNA]</scope>
    <source>
        <strain evidence="8 9">JCM 3307</strain>
    </source>
</reference>
<organism evidence="8 9">
    <name type="scientific">Dactylosporangium vinaceum</name>
    <dbReference type="NCBI Taxonomy" id="53362"/>
    <lineage>
        <taxon>Bacteria</taxon>
        <taxon>Bacillati</taxon>
        <taxon>Actinomycetota</taxon>
        <taxon>Actinomycetes</taxon>
        <taxon>Micromonosporales</taxon>
        <taxon>Micromonosporaceae</taxon>
        <taxon>Dactylosporangium</taxon>
    </lineage>
</organism>
<keyword evidence="4" id="KW-0238">DNA-binding</keyword>
<comment type="caution">
    <text evidence="8">The sequence shown here is derived from an EMBL/GenBank/DDBJ whole genome shotgun (WGS) entry which is preliminary data.</text>
</comment>
<evidence type="ECO:0000256" key="4">
    <source>
        <dbReference type="ARBA" id="ARBA00023125"/>
    </source>
</evidence>
<dbReference type="InterPro" id="IPR013325">
    <property type="entry name" value="RNA_pol_sigma_r2"/>
</dbReference>
<dbReference type="NCBIfam" id="TIGR02937">
    <property type="entry name" value="sigma70-ECF"/>
    <property type="match status" value="1"/>
</dbReference>
<dbReference type="Gene3D" id="1.10.1740.10">
    <property type="match status" value="1"/>
</dbReference>
<dbReference type="InterPro" id="IPR013324">
    <property type="entry name" value="RNA_pol_sigma_r3/r4-like"/>
</dbReference>
<feature type="domain" description="RNA polymerase sigma factor 70 region 4 type 2" evidence="7">
    <location>
        <begin position="120"/>
        <end position="171"/>
    </location>
</feature>
<dbReference type="SUPFAM" id="SSF88946">
    <property type="entry name" value="Sigma2 domain of RNA polymerase sigma factors"/>
    <property type="match status" value="1"/>
</dbReference>
<gene>
    <name evidence="8" type="ORF">ACFFTR_27185</name>
</gene>
<dbReference type="InterPro" id="IPR013249">
    <property type="entry name" value="RNA_pol_sigma70_r4_t2"/>
</dbReference>
<evidence type="ECO:0000256" key="5">
    <source>
        <dbReference type="ARBA" id="ARBA00023163"/>
    </source>
</evidence>
<dbReference type="InterPro" id="IPR036388">
    <property type="entry name" value="WH-like_DNA-bd_sf"/>
</dbReference>
<protein>
    <submittedName>
        <fullName evidence="8">RNA polymerase sigma factor</fullName>
    </submittedName>
</protein>
<dbReference type="InterPro" id="IPR014284">
    <property type="entry name" value="RNA_pol_sigma-70_dom"/>
</dbReference>
<feature type="domain" description="RNA polymerase sigma-70 region 2" evidence="6">
    <location>
        <begin position="23"/>
        <end position="88"/>
    </location>
</feature>
<keyword evidence="9" id="KW-1185">Reference proteome</keyword>
<evidence type="ECO:0000313" key="8">
    <source>
        <dbReference type="EMBL" id="MFB9446791.1"/>
    </source>
</evidence>
<dbReference type="RefSeq" id="WP_223104701.1">
    <property type="nucleotide sequence ID" value="NZ_CP061913.1"/>
</dbReference>
<dbReference type="EMBL" id="JBHMCA010000049">
    <property type="protein sequence ID" value="MFB9446791.1"/>
    <property type="molecule type" value="Genomic_DNA"/>
</dbReference>
<evidence type="ECO:0000313" key="9">
    <source>
        <dbReference type="Proteomes" id="UP001589608"/>
    </source>
</evidence>
<proteinExistence type="inferred from homology"/>
<keyword evidence="3" id="KW-0731">Sigma factor</keyword>
<keyword evidence="2" id="KW-0805">Transcription regulation</keyword>
<dbReference type="PANTHER" id="PTHR43133:SF8">
    <property type="entry name" value="RNA POLYMERASE SIGMA FACTOR HI_1459-RELATED"/>
    <property type="match status" value="1"/>
</dbReference>
<evidence type="ECO:0000256" key="3">
    <source>
        <dbReference type="ARBA" id="ARBA00023082"/>
    </source>
</evidence>
<comment type="similarity">
    <text evidence="1">Belongs to the sigma-70 factor family. ECF subfamily.</text>
</comment>
<dbReference type="Proteomes" id="UP001589608">
    <property type="component" value="Unassembled WGS sequence"/>
</dbReference>
<dbReference type="InterPro" id="IPR007627">
    <property type="entry name" value="RNA_pol_sigma70_r2"/>
</dbReference>
<evidence type="ECO:0000256" key="2">
    <source>
        <dbReference type="ARBA" id="ARBA00023015"/>
    </source>
</evidence>
<evidence type="ECO:0000259" key="7">
    <source>
        <dbReference type="Pfam" id="PF08281"/>
    </source>
</evidence>
<dbReference type="Pfam" id="PF04542">
    <property type="entry name" value="Sigma70_r2"/>
    <property type="match status" value="1"/>
</dbReference>
<dbReference type="InterPro" id="IPR039425">
    <property type="entry name" value="RNA_pol_sigma-70-like"/>
</dbReference>
<evidence type="ECO:0000259" key="6">
    <source>
        <dbReference type="Pfam" id="PF04542"/>
    </source>
</evidence>
<dbReference type="Pfam" id="PF08281">
    <property type="entry name" value="Sigma70_r4_2"/>
    <property type="match status" value="1"/>
</dbReference>
<accession>A0ABV5MD60</accession>
<dbReference type="Gene3D" id="1.10.10.10">
    <property type="entry name" value="Winged helix-like DNA-binding domain superfamily/Winged helix DNA-binding domain"/>
    <property type="match status" value="1"/>
</dbReference>
<sequence length="186" mass="20129">MDDPDLAWLRRVADGDEGALERLYARHSTALLRYAQRLLGDREAAEEALQDTFVALWQGAGSFEGRSAVRTWLFGICRRQALARAGRHREESLPVDYAEAFPDGAARPDDVVLARADAAAVGAALARLPAAQREVIHLAFAAELPHAAIAQLLSIPVGTVKSRLFLARAALARALPGATAVERSRR</sequence>
<evidence type="ECO:0000256" key="1">
    <source>
        <dbReference type="ARBA" id="ARBA00010641"/>
    </source>
</evidence>
<dbReference type="SUPFAM" id="SSF88659">
    <property type="entry name" value="Sigma3 and sigma4 domains of RNA polymerase sigma factors"/>
    <property type="match status" value="1"/>
</dbReference>
<dbReference type="PANTHER" id="PTHR43133">
    <property type="entry name" value="RNA POLYMERASE ECF-TYPE SIGMA FACTO"/>
    <property type="match status" value="1"/>
</dbReference>
<keyword evidence="5" id="KW-0804">Transcription</keyword>
<name>A0ABV5MD60_9ACTN</name>